<feature type="transmembrane region" description="Helical" evidence="5">
    <location>
        <begin position="228"/>
        <end position="248"/>
    </location>
</feature>
<feature type="transmembrane region" description="Helical" evidence="5">
    <location>
        <begin position="268"/>
        <end position="292"/>
    </location>
</feature>
<dbReference type="GO" id="GO:0005886">
    <property type="term" value="C:plasma membrane"/>
    <property type="evidence" value="ECO:0007669"/>
    <property type="project" value="TreeGrafter"/>
</dbReference>
<reference evidence="6 7" key="1">
    <citation type="submission" date="2022-09" db="EMBL/GenBank/DDBJ databases">
        <authorList>
            <person name="Palmer J.M."/>
        </authorList>
    </citation>
    <scope>NUCLEOTIDE SEQUENCE [LARGE SCALE GENOMIC DNA]</scope>
    <source>
        <strain evidence="6 7">DSM 7382</strain>
    </source>
</reference>
<feature type="transmembrane region" description="Helical" evidence="5">
    <location>
        <begin position="59"/>
        <end position="78"/>
    </location>
</feature>
<evidence type="ECO:0000256" key="4">
    <source>
        <dbReference type="ARBA" id="ARBA00023136"/>
    </source>
</evidence>
<evidence type="ECO:0000313" key="7">
    <source>
        <dbReference type="Proteomes" id="UP001385951"/>
    </source>
</evidence>
<comment type="caution">
    <text evidence="6">The sequence shown here is derived from an EMBL/GenBank/DDBJ whole genome shotgun (WGS) entry which is preliminary data.</text>
</comment>
<dbReference type="PANTHER" id="PTHR31465:SF9">
    <property type="entry name" value="SPHINGOID LONG-CHAIN BASE TRANSPORTER RSB1"/>
    <property type="match status" value="1"/>
</dbReference>
<dbReference type="Proteomes" id="UP001385951">
    <property type="component" value="Unassembled WGS sequence"/>
</dbReference>
<evidence type="ECO:0000256" key="2">
    <source>
        <dbReference type="ARBA" id="ARBA00022692"/>
    </source>
</evidence>
<organism evidence="6 7">
    <name type="scientific">Cerrena zonata</name>
    <dbReference type="NCBI Taxonomy" id="2478898"/>
    <lineage>
        <taxon>Eukaryota</taxon>
        <taxon>Fungi</taxon>
        <taxon>Dikarya</taxon>
        <taxon>Basidiomycota</taxon>
        <taxon>Agaricomycotina</taxon>
        <taxon>Agaricomycetes</taxon>
        <taxon>Polyporales</taxon>
        <taxon>Cerrenaceae</taxon>
        <taxon>Cerrena</taxon>
    </lineage>
</organism>
<dbReference type="PANTHER" id="PTHR31465">
    <property type="entry name" value="PROTEIN RTA1-RELATED"/>
    <property type="match status" value="1"/>
</dbReference>
<keyword evidence="3 5" id="KW-1133">Transmembrane helix</keyword>
<feature type="transmembrane region" description="Helical" evidence="5">
    <location>
        <begin position="133"/>
        <end position="151"/>
    </location>
</feature>
<evidence type="ECO:0000256" key="3">
    <source>
        <dbReference type="ARBA" id="ARBA00022989"/>
    </source>
</evidence>
<dbReference type="AlphaFoldDB" id="A0AAW0GAL1"/>
<dbReference type="EMBL" id="JASBNA010000006">
    <property type="protein sequence ID" value="KAK7690653.1"/>
    <property type="molecule type" value="Genomic_DNA"/>
</dbReference>
<comment type="subcellular location">
    <subcellularLocation>
        <location evidence="1">Membrane</location>
        <topology evidence="1">Multi-pass membrane protein</topology>
    </subcellularLocation>
</comment>
<keyword evidence="2 5" id="KW-0812">Transmembrane</keyword>
<dbReference type="InterPro" id="IPR007568">
    <property type="entry name" value="RTA1"/>
</dbReference>
<feature type="transmembrane region" description="Helical" evidence="5">
    <location>
        <begin position="171"/>
        <end position="195"/>
    </location>
</feature>
<dbReference type="GO" id="GO:0000324">
    <property type="term" value="C:fungal-type vacuole"/>
    <property type="evidence" value="ECO:0007669"/>
    <property type="project" value="TreeGrafter"/>
</dbReference>
<feature type="transmembrane region" description="Helical" evidence="5">
    <location>
        <begin position="93"/>
        <end position="112"/>
    </location>
</feature>
<name>A0AAW0GAL1_9APHY</name>
<gene>
    <name evidence="6" type="ORF">QCA50_005752</name>
</gene>
<evidence type="ECO:0008006" key="8">
    <source>
        <dbReference type="Google" id="ProtNLM"/>
    </source>
</evidence>
<evidence type="ECO:0000256" key="5">
    <source>
        <dbReference type="SAM" id="Phobius"/>
    </source>
</evidence>
<sequence length="315" mass="34861">MSSDSPEAIFGPDVISPTGQILQAPSYGYLLDKTACIIFVVLFSLTTALHLGQALYFRLWWLLPTVVLCGLGEILGWSGRLWSAISPLLDNPYLIQIVATIIAPTPFLGAIFMTFSRVTTRLGSQYSRITPGLYSRIFLTCDIISLVVQAVGGGMAASSNSVSTSNLGGKIMLGGIIFQLVSLILFICLASEYMFRYVNDRPFDRPLATSSADTYLDKSTRSEWDAKVKLLVGGLSFICVFIFIRSIYRTIELADGWNGRIIQTQVYFNVLDGAMIILSLYTFNLCHPWLLLQPARLHEEELGPESRFKPSAETL</sequence>
<evidence type="ECO:0000256" key="1">
    <source>
        <dbReference type="ARBA" id="ARBA00004141"/>
    </source>
</evidence>
<keyword evidence="4 5" id="KW-0472">Membrane</keyword>
<keyword evidence="7" id="KW-1185">Reference proteome</keyword>
<feature type="transmembrane region" description="Helical" evidence="5">
    <location>
        <begin position="30"/>
        <end position="52"/>
    </location>
</feature>
<evidence type="ECO:0000313" key="6">
    <source>
        <dbReference type="EMBL" id="KAK7690653.1"/>
    </source>
</evidence>
<dbReference type="Pfam" id="PF04479">
    <property type="entry name" value="RTA1"/>
    <property type="match status" value="1"/>
</dbReference>
<proteinExistence type="predicted"/>
<protein>
    <recommendedName>
        <fullName evidence="8">RTA1-domain-containing protein</fullName>
    </recommendedName>
</protein>
<accession>A0AAW0GAL1</accession>